<protein>
    <submittedName>
        <fullName evidence="1">Uncharacterized protein</fullName>
    </submittedName>
</protein>
<gene>
    <name evidence="1" type="ORF">PPENT_87.1.T1360060</name>
</gene>
<name>A0A8S1XSV9_9CILI</name>
<evidence type="ECO:0000313" key="2">
    <source>
        <dbReference type="Proteomes" id="UP000689195"/>
    </source>
</evidence>
<keyword evidence="2" id="KW-1185">Reference proteome</keyword>
<organism evidence="1 2">
    <name type="scientific">Paramecium pentaurelia</name>
    <dbReference type="NCBI Taxonomy" id="43138"/>
    <lineage>
        <taxon>Eukaryota</taxon>
        <taxon>Sar</taxon>
        <taxon>Alveolata</taxon>
        <taxon>Ciliophora</taxon>
        <taxon>Intramacronucleata</taxon>
        <taxon>Oligohymenophorea</taxon>
        <taxon>Peniculida</taxon>
        <taxon>Parameciidae</taxon>
        <taxon>Paramecium</taxon>
    </lineage>
</organism>
<dbReference type="OrthoDB" id="323338at2759"/>
<accession>A0A8S1XSV9</accession>
<sequence length="327" mass="39334">MKKVICFCFCNRKNFNKKVFRQQTSCIHQWKQLSLNTKKQFKNHIQQRYKNEQVSLQNLIIHYEKLISIMIINDQERYALLFYLLFEFELDIYDIPDLKFDALSQGMFNLNSKRLDQIISKKIQIPEQIKLLFLSIMKKHNLQEQQQVLEIKSNWDLQTWLYKQKNTYFLVFQQQGDVELSTFLKKIKLSDIKKYKKRVQLLLKNNQNQESSNLKYINLYLLFKQVIRNYLIIKKTINQIPQQIQSLKKSKSHLELIRTQNITQLESENAPVLTIEDDHVCQGDSNDEYIFYLLRISNNQFQTNTEIVFNKPNTDSFEIIKTLNINK</sequence>
<proteinExistence type="predicted"/>
<comment type="caution">
    <text evidence="1">The sequence shown here is derived from an EMBL/GenBank/DDBJ whole genome shotgun (WGS) entry which is preliminary data.</text>
</comment>
<dbReference type="AlphaFoldDB" id="A0A8S1XSV9"/>
<dbReference type="EMBL" id="CAJJDO010000136">
    <property type="protein sequence ID" value="CAD8204155.1"/>
    <property type="molecule type" value="Genomic_DNA"/>
</dbReference>
<reference evidence="1" key="1">
    <citation type="submission" date="2021-01" db="EMBL/GenBank/DDBJ databases">
        <authorList>
            <consortium name="Genoscope - CEA"/>
            <person name="William W."/>
        </authorList>
    </citation>
    <scope>NUCLEOTIDE SEQUENCE</scope>
</reference>
<evidence type="ECO:0000313" key="1">
    <source>
        <dbReference type="EMBL" id="CAD8204155.1"/>
    </source>
</evidence>
<dbReference type="Proteomes" id="UP000689195">
    <property type="component" value="Unassembled WGS sequence"/>
</dbReference>